<dbReference type="EMBL" id="CAMXCT020000569">
    <property type="protein sequence ID" value="CAL1133977.1"/>
    <property type="molecule type" value="Genomic_DNA"/>
</dbReference>
<feature type="domain" description="EF-hand" evidence="12">
    <location>
        <begin position="120"/>
        <end position="155"/>
    </location>
</feature>
<evidence type="ECO:0000256" key="5">
    <source>
        <dbReference type="ARBA" id="ARBA00022801"/>
    </source>
</evidence>
<dbReference type="EMBL" id="CAMXCT010000569">
    <property type="protein sequence ID" value="CAI3980602.1"/>
    <property type="molecule type" value="Genomic_DNA"/>
</dbReference>
<evidence type="ECO:0000256" key="9">
    <source>
        <dbReference type="ARBA" id="ARBA00047761"/>
    </source>
</evidence>
<dbReference type="Gene3D" id="3.60.21.10">
    <property type="match status" value="1"/>
</dbReference>
<dbReference type="PANTHER" id="PTHR11668:SF300">
    <property type="entry name" value="SERINE_THREONINE-PROTEIN PHOSPHATASE"/>
    <property type="match status" value="1"/>
</dbReference>
<dbReference type="PANTHER" id="PTHR11668">
    <property type="entry name" value="SERINE/THREONINE PROTEIN PHOSPHATASE"/>
    <property type="match status" value="1"/>
</dbReference>
<feature type="compositionally biased region" description="Basic and acidic residues" evidence="11">
    <location>
        <begin position="653"/>
        <end position="665"/>
    </location>
</feature>
<dbReference type="AlphaFoldDB" id="A0A9P1FNJ2"/>
<comment type="caution">
    <text evidence="13">The sequence shown here is derived from an EMBL/GenBank/DDBJ whole genome shotgun (WGS) entry which is preliminary data.</text>
</comment>
<dbReference type="InterPro" id="IPR018247">
    <property type="entry name" value="EF_Hand_1_Ca_BS"/>
</dbReference>
<feature type="region of interest" description="Disordered" evidence="11">
    <location>
        <begin position="705"/>
        <end position="725"/>
    </location>
</feature>
<dbReference type="PROSITE" id="PS50222">
    <property type="entry name" value="EF_HAND_2"/>
    <property type="match status" value="1"/>
</dbReference>
<dbReference type="InterPro" id="IPR029052">
    <property type="entry name" value="Metallo-depent_PP-like"/>
</dbReference>
<dbReference type="InterPro" id="IPR006186">
    <property type="entry name" value="Ser/Thr-sp_prot-phosphatase"/>
</dbReference>
<dbReference type="InterPro" id="IPR004843">
    <property type="entry name" value="Calcineurin-like_PHP"/>
</dbReference>
<dbReference type="GO" id="GO:0005509">
    <property type="term" value="F:calcium ion binding"/>
    <property type="evidence" value="ECO:0007669"/>
    <property type="project" value="InterPro"/>
</dbReference>
<evidence type="ECO:0000313" key="14">
    <source>
        <dbReference type="EMBL" id="CAL4767914.1"/>
    </source>
</evidence>
<dbReference type="Proteomes" id="UP001152797">
    <property type="component" value="Unassembled WGS sequence"/>
</dbReference>
<dbReference type="GO" id="GO:0005634">
    <property type="term" value="C:nucleus"/>
    <property type="evidence" value="ECO:0007669"/>
    <property type="project" value="TreeGrafter"/>
</dbReference>
<evidence type="ECO:0000256" key="4">
    <source>
        <dbReference type="ARBA" id="ARBA00022723"/>
    </source>
</evidence>
<proteinExistence type="inferred from homology"/>
<feature type="region of interest" description="Disordered" evidence="11">
    <location>
        <begin position="628"/>
        <end position="669"/>
    </location>
</feature>
<dbReference type="EC" id="3.1.3.16" evidence="3"/>
<reference evidence="14 15" key="2">
    <citation type="submission" date="2024-05" db="EMBL/GenBank/DDBJ databases">
        <authorList>
            <person name="Chen Y."/>
            <person name="Shah S."/>
            <person name="Dougan E. K."/>
            <person name="Thang M."/>
            <person name="Chan C."/>
        </authorList>
    </citation>
    <scope>NUCLEOTIDE SEQUENCE [LARGE SCALE GENOMIC DNA]</scope>
</reference>
<evidence type="ECO:0000313" key="15">
    <source>
        <dbReference type="Proteomes" id="UP001152797"/>
    </source>
</evidence>
<evidence type="ECO:0000256" key="8">
    <source>
        <dbReference type="ARBA" id="ARBA00023211"/>
    </source>
</evidence>
<feature type="non-terminal residue" evidence="13">
    <location>
        <position position="1"/>
    </location>
</feature>
<name>A0A9P1FNJ2_9DINO</name>
<keyword evidence="8" id="KW-0464">Manganese</keyword>
<dbReference type="PRINTS" id="PR00114">
    <property type="entry name" value="STPHPHTASE"/>
</dbReference>
<keyword evidence="15" id="KW-1185">Reference proteome</keyword>
<feature type="region of interest" description="Disordered" evidence="11">
    <location>
        <begin position="227"/>
        <end position="255"/>
    </location>
</feature>
<evidence type="ECO:0000256" key="7">
    <source>
        <dbReference type="ARBA" id="ARBA00022912"/>
    </source>
</evidence>
<keyword evidence="4" id="KW-0479">Metal-binding</keyword>
<keyword evidence="6" id="KW-0106">Calcium</keyword>
<reference evidence="13" key="1">
    <citation type="submission" date="2022-10" db="EMBL/GenBank/DDBJ databases">
        <authorList>
            <person name="Chen Y."/>
            <person name="Dougan E. K."/>
            <person name="Chan C."/>
            <person name="Rhodes N."/>
            <person name="Thang M."/>
        </authorList>
    </citation>
    <scope>NUCLEOTIDE SEQUENCE</scope>
</reference>
<evidence type="ECO:0000256" key="10">
    <source>
        <dbReference type="ARBA" id="ARBA00048336"/>
    </source>
</evidence>
<dbReference type="SUPFAM" id="SSF47473">
    <property type="entry name" value="EF-hand"/>
    <property type="match status" value="1"/>
</dbReference>
<evidence type="ECO:0000259" key="12">
    <source>
        <dbReference type="PROSITE" id="PS50222"/>
    </source>
</evidence>
<dbReference type="EMBL" id="CAMXCT030000569">
    <property type="protein sequence ID" value="CAL4767914.1"/>
    <property type="molecule type" value="Genomic_DNA"/>
</dbReference>
<organism evidence="13">
    <name type="scientific">Cladocopium goreaui</name>
    <dbReference type="NCBI Taxonomy" id="2562237"/>
    <lineage>
        <taxon>Eukaryota</taxon>
        <taxon>Sar</taxon>
        <taxon>Alveolata</taxon>
        <taxon>Dinophyceae</taxon>
        <taxon>Suessiales</taxon>
        <taxon>Symbiodiniaceae</taxon>
        <taxon>Cladocopium</taxon>
    </lineage>
</organism>
<dbReference type="InterPro" id="IPR050341">
    <property type="entry name" value="PP1_catalytic_subunit"/>
</dbReference>
<dbReference type="GO" id="GO:0005737">
    <property type="term" value="C:cytoplasm"/>
    <property type="evidence" value="ECO:0007669"/>
    <property type="project" value="TreeGrafter"/>
</dbReference>
<comment type="similarity">
    <text evidence="2">Belongs to the PPP phosphatase family.</text>
</comment>
<dbReference type="SUPFAM" id="SSF56300">
    <property type="entry name" value="Metallo-dependent phosphatases"/>
    <property type="match status" value="1"/>
</dbReference>
<dbReference type="SMART" id="SM00156">
    <property type="entry name" value="PP2Ac"/>
    <property type="match status" value="1"/>
</dbReference>
<evidence type="ECO:0000256" key="11">
    <source>
        <dbReference type="SAM" id="MobiDB-lite"/>
    </source>
</evidence>
<evidence type="ECO:0000256" key="1">
    <source>
        <dbReference type="ARBA" id="ARBA00001936"/>
    </source>
</evidence>
<protein>
    <recommendedName>
        <fullName evidence="3">protein-serine/threonine phosphatase</fullName>
        <ecNumber evidence="3">3.1.3.16</ecNumber>
    </recommendedName>
</protein>
<evidence type="ECO:0000256" key="2">
    <source>
        <dbReference type="ARBA" id="ARBA00008294"/>
    </source>
</evidence>
<feature type="compositionally biased region" description="Acidic residues" evidence="11">
    <location>
        <begin position="233"/>
        <end position="254"/>
    </location>
</feature>
<keyword evidence="7" id="KW-0904">Protein phosphatase</keyword>
<dbReference type="InterPro" id="IPR002048">
    <property type="entry name" value="EF_hand_dom"/>
</dbReference>
<sequence>AMVVPIGRDSAYNPPVELPSSSASNFFEEAAAGSAEEAECRRRFDRFATKPGNIGNEPDFLSFQDFTRLMEHYEASATSNLVTFFYAIDRNRDDKLDFQEFFLGSTAADPQTVHILNSFTGKERAAFTFDFYDANRSGFLELEEFQKVCRDCAIVSLDDAQLRRHTFDKAMELGLMQERRGRIMDEEQSFMPPSQSQFYEFISSERLRGTSRLFRFGKSLIKPPRHLRRLDGDDATTNDPSDEDSDWLGFDSEETPSSAAQDLETLLPYTDLLLAAPDSELELDSQKGLSEARNVASEVLKGLSHPSFKEMAPPADGSFALATADDICGLCNAAVEIMRDEDMVITDLSPPLKVFGALHGQLWDLLSHFKWHLPPVMDMCYGDIAYMRYLFLGDYCDRGSHNLEVLTILFALKVLNRDKVFLLRGHHENRHVNYHLGLREECVRRLGQVSGMEVYEQLNRTFEHMSLAALVLGKLLALGPGILPTSLHRIDQLKKYRKPLYLPHPLHQRPSEKAERLNEQVLLELFTPSDLLPPELGCSSEREGDHVKAFCAAQKLNIVVASRQIPPSGFAYDPASRLLRVCSCLNYCNLAVGNMAAILYIVLNEESDCAFTIRPKVLAAYGDSKDFLDGRPQTSQQNPSRWPLQERAPTPGRFREPKVHRHDPPGRQSLPVIHVLEDQAVATVEDGPVPLHFPVWAARVTPVSDADVGKSPFRSVSSRREAAES</sequence>
<comment type="catalytic activity">
    <reaction evidence="10">
        <text>O-phospho-L-threonyl-[protein] + H2O = L-threonyl-[protein] + phosphate</text>
        <dbReference type="Rhea" id="RHEA:47004"/>
        <dbReference type="Rhea" id="RHEA-COMP:11060"/>
        <dbReference type="Rhea" id="RHEA-COMP:11605"/>
        <dbReference type="ChEBI" id="CHEBI:15377"/>
        <dbReference type="ChEBI" id="CHEBI:30013"/>
        <dbReference type="ChEBI" id="CHEBI:43474"/>
        <dbReference type="ChEBI" id="CHEBI:61977"/>
        <dbReference type="EC" id="3.1.3.16"/>
    </reaction>
</comment>
<evidence type="ECO:0000256" key="3">
    <source>
        <dbReference type="ARBA" id="ARBA00013081"/>
    </source>
</evidence>
<dbReference type="Pfam" id="PF00149">
    <property type="entry name" value="Metallophos"/>
    <property type="match status" value="1"/>
</dbReference>
<dbReference type="GO" id="GO:0004722">
    <property type="term" value="F:protein serine/threonine phosphatase activity"/>
    <property type="evidence" value="ECO:0007669"/>
    <property type="project" value="UniProtKB-EC"/>
</dbReference>
<comment type="catalytic activity">
    <reaction evidence="9">
        <text>O-phospho-L-seryl-[protein] + H2O = L-seryl-[protein] + phosphate</text>
        <dbReference type="Rhea" id="RHEA:20629"/>
        <dbReference type="Rhea" id="RHEA-COMP:9863"/>
        <dbReference type="Rhea" id="RHEA-COMP:11604"/>
        <dbReference type="ChEBI" id="CHEBI:15377"/>
        <dbReference type="ChEBI" id="CHEBI:29999"/>
        <dbReference type="ChEBI" id="CHEBI:43474"/>
        <dbReference type="ChEBI" id="CHEBI:83421"/>
        <dbReference type="EC" id="3.1.3.16"/>
    </reaction>
</comment>
<evidence type="ECO:0000313" key="13">
    <source>
        <dbReference type="EMBL" id="CAI3980602.1"/>
    </source>
</evidence>
<dbReference type="PROSITE" id="PS00018">
    <property type="entry name" value="EF_HAND_1"/>
    <property type="match status" value="2"/>
</dbReference>
<dbReference type="OrthoDB" id="414728at2759"/>
<gene>
    <name evidence="13" type="ORF">C1SCF055_LOCUS8465</name>
</gene>
<dbReference type="Gene3D" id="1.10.238.10">
    <property type="entry name" value="EF-hand"/>
    <property type="match status" value="1"/>
</dbReference>
<dbReference type="InterPro" id="IPR011992">
    <property type="entry name" value="EF-hand-dom_pair"/>
</dbReference>
<comment type="cofactor">
    <cofactor evidence="1">
        <name>Mn(2+)</name>
        <dbReference type="ChEBI" id="CHEBI:29035"/>
    </cofactor>
</comment>
<evidence type="ECO:0000256" key="6">
    <source>
        <dbReference type="ARBA" id="ARBA00022837"/>
    </source>
</evidence>
<dbReference type="Pfam" id="PF13202">
    <property type="entry name" value="EF-hand_5"/>
    <property type="match status" value="1"/>
</dbReference>
<accession>A0A9P1FNJ2</accession>
<keyword evidence="5" id="KW-0378">Hydrolase</keyword>